<organism evidence="2 3">
    <name type="scientific">Stieleria magnilauensis</name>
    <dbReference type="NCBI Taxonomy" id="2527963"/>
    <lineage>
        <taxon>Bacteria</taxon>
        <taxon>Pseudomonadati</taxon>
        <taxon>Planctomycetota</taxon>
        <taxon>Planctomycetia</taxon>
        <taxon>Pirellulales</taxon>
        <taxon>Pirellulaceae</taxon>
        <taxon>Stieleria</taxon>
    </lineage>
</organism>
<dbReference type="Pfam" id="PF14602">
    <property type="entry name" value="Hexapep_2"/>
    <property type="match status" value="1"/>
</dbReference>
<dbReference type="CDD" id="cd04647">
    <property type="entry name" value="LbH_MAT_like"/>
    <property type="match status" value="1"/>
</dbReference>
<sequence length="232" mass="24647">MVTDLPPSDPSGYGLPDSRGSRASSVRGVVRRPPCSDAPRLPKRMLQCVFLTLVAPRLVAYAFAKLIRGPQALSASAESIARLPGLRGVYMRQAFYRFVLQHCDADAYIGWNTVFSMAEASVGRRAYLGRFCSIGFAAIGDEAMLADGVQVLSGGREHDRENPVASPHEQGQTFHRVSIGKGAWIGAGAIVMADVGEFSIVGAGAVVTKAVPDRVIAVGVPAYVVKQIDSTS</sequence>
<dbReference type="Proteomes" id="UP000318081">
    <property type="component" value="Chromosome"/>
</dbReference>
<accession>A0ABX5XNF0</accession>
<feature type="compositionally biased region" description="Low complexity" evidence="1">
    <location>
        <begin position="21"/>
        <end position="31"/>
    </location>
</feature>
<reference evidence="2 3" key="1">
    <citation type="submission" date="2019-02" db="EMBL/GenBank/DDBJ databases">
        <title>Deep-cultivation of Planctomycetes and their phenomic and genomic characterization uncovers novel biology.</title>
        <authorList>
            <person name="Wiegand S."/>
            <person name="Jogler M."/>
            <person name="Boedeker C."/>
            <person name="Pinto D."/>
            <person name="Vollmers J."/>
            <person name="Rivas-Marin E."/>
            <person name="Kohn T."/>
            <person name="Peeters S.H."/>
            <person name="Heuer A."/>
            <person name="Rast P."/>
            <person name="Oberbeckmann S."/>
            <person name="Bunk B."/>
            <person name="Jeske O."/>
            <person name="Meyerdierks A."/>
            <person name="Storesund J.E."/>
            <person name="Kallscheuer N."/>
            <person name="Luecker S."/>
            <person name="Lage O.M."/>
            <person name="Pohl T."/>
            <person name="Merkel B.J."/>
            <person name="Hornburger P."/>
            <person name="Mueller R.-W."/>
            <person name="Bruemmer F."/>
            <person name="Labrenz M."/>
            <person name="Spormann A.M."/>
            <person name="Op den Camp H."/>
            <person name="Overmann J."/>
            <person name="Amann R."/>
            <person name="Jetten M.S.M."/>
            <person name="Mascher T."/>
            <person name="Medema M.H."/>
            <person name="Devos D.P."/>
            <person name="Kaster A.-K."/>
            <person name="Ovreas L."/>
            <person name="Rohde M."/>
            <person name="Galperin M.Y."/>
            <person name="Jogler C."/>
        </authorList>
    </citation>
    <scope>NUCLEOTIDE SEQUENCE [LARGE SCALE GENOMIC DNA]</scope>
    <source>
        <strain evidence="2 3">TBK1r</strain>
    </source>
</reference>
<keyword evidence="2" id="KW-0012">Acyltransferase</keyword>
<keyword evidence="3" id="KW-1185">Reference proteome</keyword>
<dbReference type="Gene3D" id="2.160.10.10">
    <property type="entry name" value="Hexapeptide repeat proteins"/>
    <property type="match status" value="1"/>
</dbReference>
<name>A0ABX5XNF0_9BACT</name>
<dbReference type="PANTHER" id="PTHR23416">
    <property type="entry name" value="SIALIC ACID SYNTHASE-RELATED"/>
    <property type="match status" value="1"/>
</dbReference>
<feature type="region of interest" description="Disordered" evidence="1">
    <location>
        <begin position="1"/>
        <end position="31"/>
    </location>
</feature>
<keyword evidence="2" id="KW-0808">Transferase</keyword>
<dbReference type="GO" id="GO:0008925">
    <property type="term" value="F:maltose O-acetyltransferase activity"/>
    <property type="evidence" value="ECO:0007669"/>
    <property type="project" value="UniProtKB-EC"/>
</dbReference>
<dbReference type="EMBL" id="CP036432">
    <property type="protein sequence ID" value="QDV82896.1"/>
    <property type="molecule type" value="Genomic_DNA"/>
</dbReference>
<dbReference type="InterPro" id="IPR001451">
    <property type="entry name" value="Hexapep"/>
</dbReference>
<protein>
    <submittedName>
        <fullName evidence="2">Maltose O-acetyltransferase</fullName>
        <ecNumber evidence="2">2.3.1.79</ecNumber>
    </submittedName>
</protein>
<gene>
    <name evidence="2" type="primary">maa_2</name>
    <name evidence="2" type="ORF">TBK1r_18280</name>
</gene>
<dbReference type="InterPro" id="IPR011004">
    <property type="entry name" value="Trimer_LpxA-like_sf"/>
</dbReference>
<proteinExistence type="predicted"/>
<evidence type="ECO:0000313" key="2">
    <source>
        <dbReference type="EMBL" id="QDV82896.1"/>
    </source>
</evidence>
<evidence type="ECO:0000313" key="3">
    <source>
        <dbReference type="Proteomes" id="UP000318081"/>
    </source>
</evidence>
<dbReference type="SUPFAM" id="SSF51161">
    <property type="entry name" value="Trimeric LpxA-like enzymes"/>
    <property type="match status" value="1"/>
</dbReference>
<dbReference type="InterPro" id="IPR051159">
    <property type="entry name" value="Hexapeptide_acetyltransf"/>
</dbReference>
<evidence type="ECO:0000256" key="1">
    <source>
        <dbReference type="SAM" id="MobiDB-lite"/>
    </source>
</evidence>
<dbReference type="EC" id="2.3.1.79" evidence="2"/>